<dbReference type="Pfam" id="PF13715">
    <property type="entry name" value="CarbopepD_reg_2"/>
    <property type="match status" value="1"/>
</dbReference>
<dbReference type="Pfam" id="PF14905">
    <property type="entry name" value="OMP_b-brl_3"/>
    <property type="match status" value="1"/>
</dbReference>
<feature type="domain" description="Outer membrane protein beta-barrel" evidence="1">
    <location>
        <begin position="464"/>
        <end position="754"/>
    </location>
</feature>
<keyword evidence="3" id="KW-1185">Reference proteome</keyword>
<dbReference type="AlphaFoldDB" id="C3J935"/>
<dbReference type="SUPFAM" id="SSF49464">
    <property type="entry name" value="Carboxypeptidase regulatory domain-like"/>
    <property type="match status" value="1"/>
</dbReference>
<keyword evidence="2" id="KW-0675">Receptor</keyword>
<comment type="caution">
    <text evidence="2">The sequence shown here is derived from an EMBL/GenBank/DDBJ whole genome shotgun (WGS) entry which is preliminary data.</text>
</comment>
<proteinExistence type="predicted"/>
<dbReference type="EMBL" id="ACNN01000012">
    <property type="protein sequence ID" value="EEN83202.1"/>
    <property type="molecule type" value="Genomic_DNA"/>
</dbReference>
<dbReference type="Gene3D" id="2.60.40.1120">
    <property type="entry name" value="Carboxypeptidase-like, regulatory domain"/>
    <property type="match status" value="1"/>
</dbReference>
<evidence type="ECO:0000313" key="2">
    <source>
        <dbReference type="EMBL" id="EEN83202.1"/>
    </source>
</evidence>
<sequence>MQIKKEMKYFCILTFLAFLFTIQMSAQEGRYELKGSISTKDQISVPAATITLQRDTTDRAFTGAISQADGSYTLEVEKPGIYFVEIRCIGYKTLHQSLIIDRPLTQYDFVLSENVEELSEVVVIAKHTRLKPNGTIRVEFKGNPITRGKSMAEALRFVQGVEVNGNNLFINGKEDNQIILNGQTITLQQLNTIPTSMIDHIDVIPNPGVSMGSNIKGGIILVTLRVQEGTLGSISLPLQFDRLGLVDVIPTLFFQHQRGSVTFYNTLRGGAGRYTTKYERQDKYMGSSPHTIQTITETQQKDYAVVDNFGVQYQINAQHRIGLFGGVSYDTPNSTTEDNVVGKDNTLKQRNKYQSLNLNGGLSYNARINIFEGANISSTMSYSRMQNNSENHYILDKEDIALADNNTHYLQINPRVSVQFAGAHSFISGINYAYALDQNRTGGIENEKLKALSKRQFSISGFDFAPFVEYSKMFGERLFLQAGLHYQNTVMQYQDLLLPDRSYRVSNRGFYPNILLQYMISTERSSGIALAYRRFFSLPNYGYYSPIATYQTENLYSIGNQKLKQETFDEAELTYYINRDWNVTYRMRYGRDIVQIMTHLDESRPNLFYTQPENVGSLLYHYLSFSFNKRLFSFWHTNNVLYLRHNQEEMPERSVRNFLLGGTSTHQLSLSNNWGVTIAFSGQTAQQKLGYRLGATFALDAGCYLSLLTDKLQVSLLASNIVYGRESLTIQHPNAELVRYNLSPRTRLKLTLSYAFSLGDQIKRARTESAATISLDKPIL</sequence>
<reference evidence="2 3" key="1">
    <citation type="submission" date="2009-04" db="EMBL/GenBank/DDBJ databases">
        <authorList>
            <person name="Sebastian Y."/>
            <person name="Madupu R."/>
            <person name="Durkin A.S."/>
            <person name="Torralba M."/>
            <person name="Methe B."/>
            <person name="Sutton G.G."/>
            <person name="Strausberg R.L."/>
            <person name="Nelson K.E."/>
        </authorList>
    </citation>
    <scope>NUCLEOTIDE SEQUENCE [LARGE SCALE GENOMIC DNA]</scope>
    <source>
        <strain evidence="3">ATCC 35406 / BCRC 14492 / JCM 8526 / NCTC 13058 / HG 370</strain>
    </source>
</reference>
<accession>C3J935</accession>
<dbReference type="InterPro" id="IPR041700">
    <property type="entry name" value="OMP_b-brl_3"/>
</dbReference>
<organism evidence="2 3">
    <name type="scientific">Porphyromonas endodontalis (strain ATCC 35406 / DSM 24491 / JCM 8526 / CCUG 16442 / BCRC 14492 / NCTC 13058 / HG 370)</name>
    <name type="common">Bacteroides endodontalis</name>
    <dbReference type="NCBI Taxonomy" id="553175"/>
    <lineage>
        <taxon>Bacteria</taxon>
        <taxon>Pseudomonadati</taxon>
        <taxon>Bacteroidota</taxon>
        <taxon>Bacteroidia</taxon>
        <taxon>Bacteroidales</taxon>
        <taxon>Porphyromonadaceae</taxon>
        <taxon>Porphyromonas</taxon>
    </lineage>
</organism>
<dbReference type="eggNOG" id="COG1629">
    <property type="taxonomic scope" value="Bacteria"/>
</dbReference>
<name>C3J935_POREA</name>
<dbReference type="Proteomes" id="UP000004295">
    <property type="component" value="Unassembled WGS sequence"/>
</dbReference>
<evidence type="ECO:0000259" key="1">
    <source>
        <dbReference type="Pfam" id="PF14905"/>
    </source>
</evidence>
<protein>
    <submittedName>
        <fullName evidence="2">TonB-dependent receptor plug domain protein</fullName>
    </submittedName>
</protein>
<dbReference type="InterPro" id="IPR008969">
    <property type="entry name" value="CarboxyPept-like_regulatory"/>
</dbReference>
<gene>
    <name evidence="2" type="ORF">POREN0001_0975</name>
</gene>
<dbReference type="SUPFAM" id="SSF56935">
    <property type="entry name" value="Porins"/>
    <property type="match status" value="1"/>
</dbReference>
<evidence type="ECO:0000313" key="3">
    <source>
        <dbReference type="Proteomes" id="UP000004295"/>
    </source>
</evidence>
<dbReference type="STRING" id="553175.POREN0001_0975"/>